<protein>
    <recommendedName>
        <fullName evidence="1">Thioredoxin domain-containing protein</fullName>
    </recommendedName>
</protein>
<feature type="domain" description="Thioredoxin" evidence="1">
    <location>
        <begin position="429"/>
        <end position="518"/>
    </location>
</feature>
<organism evidence="2 3">
    <name type="scientific">Discostella pseudostelligera</name>
    <dbReference type="NCBI Taxonomy" id="259834"/>
    <lineage>
        <taxon>Eukaryota</taxon>
        <taxon>Sar</taxon>
        <taxon>Stramenopiles</taxon>
        <taxon>Ochrophyta</taxon>
        <taxon>Bacillariophyta</taxon>
        <taxon>Coscinodiscophyceae</taxon>
        <taxon>Thalassiosirophycidae</taxon>
        <taxon>Stephanodiscales</taxon>
        <taxon>Stephanodiscaceae</taxon>
        <taxon>Discostella</taxon>
    </lineage>
</organism>
<name>A0ABD3MWT8_9STRA</name>
<keyword evidence="3" id="KW-1185">Reference proteome</keyword>
<dbReference type="InterPro" id="IPR036249">
    <property type="entry name" value="Thioredoxin-like_sf"/>
</dbReference>
<dbReference type="EMBL" id="JALLBG020000100">
    <property type="protein sequence ID" value="KAL3764925.1"/>
    <property type="molecule type" value="Genomic_DNA"/>
</dbReference>
<reference evidence="2 3" key="1">
    <citation type="submission" date="2024-10" db="EMBL/GenBank/DDBJ databases">
        <title>Updated reference genomes for cyclostephanoid diatoms.</title>
        <authorList>
            <person name="Roberts W.R."/>
            <person name="Alverson A.J."/>
        </authorList>
    </citation>
    <scope>NUCLEOTIDE SEQUENCE [LARGE SCALE GENOMIC DNA]</scope>
    <source>
        <strain evidence="2 3">AJA232-27</strain>
    </source>
</reference>
<dbReference type="Proteomes" id="UP001530293">
    <property type="component" value="Unassembled WGS sequence"/>
</dbReference>
<evidence type="ECO:0000313" key="3">
    <source>
        <dbReference type="Proteomes" id="UP001530293"/>
    </source>
</evidence>
<dbReference type="InterPro" id="IPR013766">
    <property type="entry name" value="Thioredoxin_domain"/>
</dbReference>
<dbReference type="SUPFAM" id="SSF52833">
    <property type="entry name" value="Thioredoxin-like"/>
    <property type="match status" value="1"/>
</dbReference>
<accession>A0ABD3MWT8</accession>
<dbReference type="Gene3D" id="3.40.30.10">
    <property type="entry name" value="Glutaredoxin"/>
    <property type="match status" value="1"/>
</dbReference>
<dbReference type="AlphaFoldDB" id="A0ABD3MWT8"/>
<comment type="caution">
    <text evidence="2">The sequence shown here is derived from an EMBL/GenBank/DDBJ whole genome shotgun (WGS) entry which is preliminary data.</text>
</comment>
<proteinExistence type="predicted"/>
<sequence>MVGCLTLVTGTTTTDADADTAPSRRIVGVQKQVSNDNSSIEEENNDTIVLDTNTQIYKHTAASIPQSISDNDALSTAAASLVGIHCALPNKVDMVGGSTLSDTDVFYSGRVVVMGGNELACFFADGLAALGIDVCLVSTGGAKTRNKHGMCLFFAFQFFGDTVSQSSDIIFAVLLSSILVKTMSPSVESDDDEDVEIGFASAIGQFDSLIDTLANERKGMTMDSTTTTNGEGVGIMGGGRSGVLSLLQTRHQCNKYISTTTHAQQIIKNDGILFGPGKANAHVKSMESISLDKCWSLVPSAGFGPSTLQTLFDNNVIFPAKGNTKSSSVVVARGWDIKDFWEETSWPRDSSGTGVRYGLPVLDDEEDDDYLDEAFQLERMQLRSTNVRTRIGGEGGMDDDEVQLQTELDEHNPYVTRIVGVDGLASNILSRRRSSVVFVSMRSCRTCKRIDSMFTKMARECNNGLMYAKADTTGLGGKMLGRQLGVVAVPAFVLFRDGIRYGAVSTSKLPSDRLDKAIRDLEAGEDFDTSLEEGD</sequence>
<evidence type="ECO:0000313" key="2">
    <source>
        <dbReference type="EMBL" id="KAL3764925.1"/>
    </source>
</evidence>
<dbReference type="CDD" id="cd02947">
    <property type="entry name" value="TRX_family"/>
    <property type="match status" value="1"/>
</dbReference>
<dbReference type="Pfam" id="PF00085">
    <property type="entry name" value="Thioredoxin"/>
    <property type="match status" value="1"/>
</dbReference>
<gene>
    <name evidence="2" type="ORF">ACHAWU_003785</name>
</gene>
<evidence type="ECO:0000259" key="1">
    <source>
        <dbReference type="Pfam" id="PF00085"/>
    </source>
</evidence>